<dbReference type="RefSeq" id="WP_028095039.1">
    <property type="nucleotide sequence ID" value="NZ_BNAP01000031.1"/>
</dbReference>
<feature type="compositionally biased region" description="Basic and acidic residues" evidence="1">
    <location>
        <begin position="93"/>
        <end position="102"/>
    </location>
</feature>
<evidence type="ECO:0000313" key="4">
    <source>
        <dbReference type="Proteomes" id="UP000611500"/>
    </source>
</evidence>
<evidence type="ECO:0008006" key="5">
    <source>
        <dbReference type="Google" id="ProtNLM"/>
    </source>
</evidence>
<feature type="transmembrane region" description="Helical" evidence="2">
    <location>
        <begin position="32"/>
        <end position="50"/>
    </location>
</feature>
<keyword evidence="4" id="KW-1185">Reference proteome</keyword>
<reference evidence="3" key="2">
    <citation type="submission" date="2020-09" db="EMBL/GenBank/DDBJ databases">
        <authorList>
            <person name="Sun Q."/>
            <person name="Zhou Y."/>
        </authorList>
    </citation>
    <scope>NUCLEOTIDE SEQUENCE</scope>
    <source>
        <strain evidence="3">CGMCC 1.7081</strain>
    </source>
</reference>
<evidence type="ECO:0000256" key="1">
    <source>
        <dbReference type="SAM" id="MobiDB-lite"/>
    </source>
</evidence>
<gene>
    <name evidence="3" type="ORF">GCM10010961_39580</name>
</gene>
<accession>A0A8J3H8Z0</accession>
<feature type="region of interest" description="Disordered" evidence="1">
    <location>
        <begin position="88"/>
        <end position="109"/>
    </location>
</feature>
<reference evidence="3" key="1">
    <citation type="journal article" date="2014" name="Int. J. Syst. Evol. Microbiol.">
        <title>Complete genome sequence of Corynebacterium casei LMG S-19264T (=DSM 44701T), isolated from a smear-ripened cheese.</title>
        <authorList>
            <consortium name="US DOE Joint Genome Institute (JGI-PGF)"/>
            <person name="Walter F."/>
            <person name="Albersmeier A."/>
            <person name="Kalinowski J."/>
            <person name="Ruckert C."/>
        </authorList>
    </citation>
    <scope>NUCLEOTIDE SEQUENCE</scope>
    <source>
        <strain evidence="3">CGMCC 1.7081</strain>
    </source>
</reference>
<name>A0A8J3H8Z0_9RHOB</name>
<organism evidence="3 4">
    <name type="scientific">Pseudodonghicola xiamenensis</name>
    <dbReference type="NCBI Taxonomy" id="337702"/>
    <lineage>
        <taxon>Bacteria</taxon>
        <taxon>Pseudomonadati</taxon>
        <taxon>Pseudomonadota</taxon>
        <taxon>Alphaproteobacteria</taxon>
        <taxon>Rhodobacterales</taxon>
        <taxon>Paracoccaceae</taxon>
        <taxon>Pseudodonghicola</taxon>
    </lineage>
</organism>
<comment type="caution">
    <text evidence="3">The sequence shown here is derived from an EMBL/GenBank/DDBJ whole genome shotgun (WGS) entry which is preliminary data.</text>
</comment>
<evidence type="ECO:0000256" key="2">
    <source>
        <dbReference type="SAM" id="Phobius"/>
    </source>
</evidence>
<keyword evidence="2" id="KW-0812">Transmembrane</keyword>
<dbReference type="Proteomes" id="UP000611500">
    <property type="component" value="Unassembled WGS sequence"/>
</dbReference>
<feature type="transmembrane region" description="Helical" evidence="2">
    <location>
        <begin position="62"/>
        <end position="82"/>
    </location>
</feature>
<proteinExistence type="predicted"/>
<dbReference type="EMBL" id="BNAP01000031">
    <property type="protein sequence ID" value="GHH01994.1"/>
    <property type="molecule type" value="Genomic_DNA"/>
</dbReference>
<sequence>MSDGAEEPVAGKKTPSVFLERQSYRRRRLMDAARLLPVLGALLFAVPLIWPRAGQPGAVQSSHGVIYIFTVWAVLILGNLWFGHLTRSWSGRDPVDPGREGDSFPPAGG</sequence>
<protein>
    <recommendedName>
        <fullName evidence="5">Transmembrane protein</fullName>
    </recommendedName>
</protein>
<evidence type="ECO:0000313" key="3">
    <source>
        <dbReference type="EMBL" id="GHH01994.1"/>
    </source>
</evidence>
<keyword evidence="2" id="KW-1133">Transmembrane helix</keyword>
<dbReference type="AlphaFoldDB" id="A0A8J3H8Z0"/>
<keyword evidence="2" id="KW-0472">Membrane</keyword>